<protein>
    <submittedName>
        <fullName evidence="1">Uncharacterized protein</fullName>
    </submittedName>
</protein>
<name>A0A9Q0GCL2_9ROSI</name>
<evidence type="ECO:0000313" key="2">
    <source>
        <dbReference type="Proteomes" id="UP001141552"/>
    </source>
</evidence>
<evidence type="ECO:0000313" key="1">
    <source>
        <dbReference type="EMBL" id="KAJ4846575.1"/>
    </source>
</evidence>
<comment type="caution">
    <text evidence="1">The sequence shown here is derived from an EMBL/GenBank/DDBJ whole genome shotgun (WGS) entry which is preliminary data.</text>
</comment>
<gene>
    <name evidence="1" type="ORF">Tsubulata_049296</name>
</gene>
<accession>A0A9Q0GCL2</accession>
<keyword evidence="2" id="KW-1185">Reference proteome</keyword>
<dbReference type="AlphaFoldDB" id="A0A9Q0GCL2"/>
<dbReference type="Proteomes" id="UP001141552">
    <property type="component" value="Unassembled WGS sequence"/>
</dbReference>
<organism evidence="1 2">
    <name type="scientific">Turnera subulata</name>
    <dbReference type="NCBI Taxonomy" id="218843"/>
    <lineage>
        <taxon>Eukaryota</taxon>
        <taxon>Viridiplantae</taxon>
        <taxon>Streptophyta</taxon>
        <taxon>Embryophyta</taxon>
        <taxon>Tracheophyta</taxon>
        <taxon>Spermatophyta</taxon>
        <taxon>Magnoliopsida</taxon>
        <taxon>eudicotyledons</taxon>
        <taxon>Gunneridae</taxon>
        <taxon>Pentapetalae</taxon>
        <taxon>rosids</taxon>
        <taxon>fabids</taxon>
        <taxon>Malpighiales</taxon>
        <taxon>Passifloraceae</taxon>
        <taxon>Turnera</taxon>
    </lineage>
</organism>
<sequence>MTRSQFRDFLISISLHGYGREEVRLCVDADGKQIIPCTRKPKKCEDAGSDMFGELLKASLSWPLQLLF</sequence>
<dbReference type="EMBL" id="JAKUCV010001400">
    <property type="protein sequence ID" value="KAJ4846575.1"/>
    <property type="molecule type" value="Genomic_DNA"/>
</dbReference>
<proteinExistence type="predicted"/>
<reference evidence="1" key="1">
    <citation type="submission" date="2022-02" db="EMBL/GenBank/DDBJ databases">
        <authorList>
            <person name="Henning P.M."/>
            <person name="McCubbin A.G."/>
            <person name="Shore J.S."/>
        </authorList>
    </citation>
    <scope>NUCLEOTIDE SEQUENCE</scope>
    <source>
        <strain evidence="1">F60SS</strain>
        <tissue evidence="1">Leaves</tissue>
    </source>
</reference>
<reference evidence="1" key="2">
    <citation type="journal article" date="2023" name="Plants (Basel)">
        <title>Annotation of the Turnera subulata (Passifloraceae) Draft Genome Reveals the S-Locus Evolved after the Divergence of Turneroideae from Passifloroideae in a Stepwise Manner.</title>
        <authorList>
            <person name="Henning P.M."/>
            <person name="Roalson E.H."/>
            <person name="Mir W."/>
            <person name="McCubbin A.G."/>
            <person name="Shore J.S."/>
        </authorList>
    </citation>
    <scope>NUCLEOTIDE SEQUENCE</scope>
    <source>
        <strain evidence="1">F60SS</strain>
    </source>
</reference>